<organism evidence="4 5">
    <name type="scientific">Pythium insidiosum</name>
    <name type="common">Pythiosis disease agent</name>
    <dbReference type="NCBI Taxonomy" id="114742"/>
    <lineage>
        <taxon>Eukaryota</taxon>
        <taxon>Sar</taxon>
        <taxon>Stramenopiles</taxon>
        <taxon>Oomycota</taxon>
        <taxon>Peronosporomycetes</taxon>
        <taxon>Pythiales</taxon>
        <taxon>Pythiaceae</taxon>
        <taxon>Pythium</taxon>
    </lineage>
</organism>
<feature type="domain" description="HTH CENPB-type" evidence="3">
    <location>
        <begin position="104"/>
        <end position="176"/>
    </location>
</feature>
<sequence>MAPPPGTTAPTAAAMAAVGSRQARYDAPAPAGSTRKAPRPRSFLNHQQRLAIIKKKDEEPKWTQVQLARWATVQFNLPKEPSQATIAILLKKRHKYCAATVRPHTRTMRAPRHPELEAALVLWVRYLQSKNVAFTGENIRVKASFLAGQLGIQTKLNFSTGWMSGFVNRHNLTLARAHKKKRHPLNDAPLRDLVRSYPPQHVFAMSEALLIYNALPLPQPTSDVAAGDRVCVGLCVNMDASERLEPFVVTTTPRKTSGLFGCYSNPDGIMTSRIFERWVYALNLRMAASDRKILLLVDTALSHFFMELSHVRVGLLPSVATLNLQPFDAGILKSFKALYRRTHLSFAVDQTEESRPEAAFDVPLPRALGWIKQAWRDISSDLIRSCWSRTGLDSTRHAMPAEVDVAIIHPEVVQSLVVSLSQLHLLDSMPIEALLDAPRESELHYAYDDSTIIRMVAGDSSPVDEDDDLDDVEDGAHNSTATDNASLERMRMLQLVNITPNPATAPAPMPTHPRHATPTAELLAHYRGVIASLQAERGASEDRDIALRFLRTKEGELLDELARTTPRSDASGETSATCGMQDVEAQIV</sequence>
<dbReference type="SMART" id="SM00674">
    <property type="entry name" value="CENPB"/>
    <property type="match status" value="1"/>
</dbReference>
<feature type="compositionally biased region" description="Acidic residues" evidence="2">
    <location>
        <begin position="462"/>
        <end position="473"/>
    </location>
</feature>
<dbReference type="InterPro" id="IPR006600">
    <property type="entry name" value="HTH_CenpB_DNA-bd_dom"/>
</dbReference>
<feature type="compositionally biased region" description="Polar residues" evidence="2">
    <location>
        <begin position="565"/>
        <end position="578"/>
    </location>
</feature>
<feature type="region of interest" description="Disordered" evidence="2">
    <location>
        <begin position="564"/>
        <end position="588"/>
    </location>
</feature>
<dbReference type="EMBL" id="JAKCXM010000070">
    <property type="protein sequence ID" value="KAJ0404042.1"/>
    <property type="molecule type" value="Genomic_DNA"/>
</dbReference>
<proteinExistence type="predicted"/>
<feature type="region of interest" description="Disordered" evidence="2">
    <location>
        <begin position="1"/>
        <end position="43"/>
    </location>
</feature>
<evidence type="ECO:0000256" key="2">
    <source>
        <dbReference type="SAM" id="MobiDB-lite"/>
    </source>
</evidence>
<reference evidence="4" key="1">
    <citation type="submission" date="2021-12" db="EMBL/GenBank/DDBJ databases">
        <title>Prjna785345.</title>
        <authorList>
            <person name="Rujirawat T."/>
            <person name="Krajaejun T."/>
        </authorList>
    </citation>
    <scope>NUCLEOTIDE SEQUENCE</scope>
    <source>
        <strain evidence="4">Pi057C3</strain>
    </source>
</reference>
<dbReference type="Gene3D" id="1.10.10.60">
    <property type="entry name" value="Homeodomain-like"/>
    <property type="match status" value="2"/>
</dbReference>
<evidence type="ECO:0000313" key="4">
    <source>
        <dbReference type="EMBL" id="KAJ0404042.1"/>
    </source>
</evidence>
<dbReference type="SUPFAM" id="SSF46689">
    <property type="entry name" value="Homeodomain-like"/>
    <property type="match status" value="1"/>
</dbReference>
<gene>
    <name evidence="4" type="ORF">P43SY_004297</name>
</gene>
<dbReference type="PROSITE" id="PS51253">
    <property type="entry name" value="HTH_CENPB"/>
    <property type="match status" value="1"/>
</dbReference>
<dbReference type="InterPro" id="IPR009057">
    <property type="entry name" value="Homeodomain-like_sf"/>
</dbReference>
<dbReference type="GO" id="GO:0003677">
    <property type="term" value="F:DNA binding"/>
    <property type="evidence" value="ECO:0007669"/>
    <property type="project" value="UniProtKB-KW"/>
</dbReference>
<protein>
    <recommendedName>
        <fullName evidence="3">HTH CENPB-type domain-containing protein</fullName>
    </recommendedName>
</protein>
<accession>A0AAD5Q8C7</accession>
<keyword evidence="5" id="KW-1185">Reference proteome</keyword>
<dbReference type="Pfam" id="PF03221">
    <property type="entry name" value="HTH_Tnp_Tc5"/>
    <property type="match status" value="1"/>
</dbReference>
<keyword evidence="1" id="KW-0238">DNA-binding</keyword>
<name>A0AAD5Q8C7_PYTIN</name>
<dbReference type="PANTHER" id="PTHR19303:SF73">
    <property type="entry name" value="PROTEIN PDC2"/>
    <property type="match status" value="1"/>
</dbReference>
<dbReference type="InterPro" id="IPR004875">
    <property type="entry name" value="DDE_SF_endonuclease_dom"/>
</dbReference>
<dbReference type="GO" id="GO:0005634">
    <property type="term" value="C:nucleus"/>
    <property type="evidence" value="ECO:0007669"/>
    <property type="project" value="TreeGrafter"/>
</dbReference>
<dbReference type="Pfam" id="PF03184">
    <property type="entry name" value="DDE_1"/>
    <property type="match status" value="1"/>
</dbReference>
<evidence type="ECO:0000256" key="1">
    <source>
        <dbReference type="ARBA" id="ARBA00023125"/>
    </source>
</evidence>
<comment type="caution">
    <text evidence="4">The sequence shown here is derived from an EMBL/GenBank/DDBJ whole genome shotgun (WGS) entry which is preliminary data.</text>
</comment>
<dbReference type="PANTHER" id="PTHR19303">
    <property type="entry name" value="TRANSPOSON"/>
    <property type="match status" value="1"/>
</dbReference>
<feature type="region of interest" description="Disordered" evidence="2">
    <location>
        <begin position="459"/>
        <end position="485"/>
    </location>
</feature>
<dbReference type="InterPro" id="IPR050863">
    <property type="entry name" value="CenT-Element_Derived"/>
</dbReference>
<feature type="compositionally biased region" description="Low complexity" evidence="2">
    <location>
        <begin position="8"/>
        <end position="17"/>
    </location>
</feature>
<dbReference type="AlphaFoldDB" id="A0AAD5Q8C7"/>
<evidence type="ECO:0000313" key="5">
    <source>
        <dbReference type="Proteomes" id="UP001209570"/>
    </source>
</evidence>
<dbReference type="Proteomes" id="UP001209570">
    <property type="component" value="Unassembled WGS sequence"/>
</dbReference>
<evidence type="ECO:0000259" key="3">
    <source>
        <dbReference type="PROSITE" id="PS51253"/>
    </source>
</evidence>